<evidence type="ECO:0000256" key="1">
    <source>
        <dbReference type="ARBA" id="ARBA00022763"/>
    </source>
</evidence>
<dbReference type="Pfam" id="PF01035">
    <property type="entry name" value="DNA_binding_1"/>
    <property type="match status" value="1"/>
</dbReference>
<reference evidence="4" key="1">
    <citation type="submission" date="2020-02" db="EMBL/GenBank/DDBJ databases">
        <authorList>
            <person name="Meier V. D."/>
        </authorList>
    </citation>
    <scope>NUCLEOTIDE SEQUENCE</scope>
    <source>
        <strain evidence="4">AVDCRST_MAG20</strain>
    </source>
</reference>
<organism evidence="4">
    <name type="scientific">uncultured Acidimicrobiales bacterium</name>
    <dbReference type="NCBI Taxonomy" id="310071"/>
    <lineage>
        <taxon>Bacteria</taxon>
        <taxon>Bacillati</taxon>
        <taxon>Actinomycetota</taxon>
        <taxon>Acidimicrobiia</taxon>
        <taxon>Acidimicrobiales</taxon>
        <taxon>environmental samples</taxon>
    </lineage>
</organism>
<dbReference type="GO" id="GO:0006281">
    <property type="term" value="P:DNA repair"/>
    <property type="evidence" value="ECO:0007669"/>
    <property type="project" value="InterPro"/>
</dbReference>
<dbReference type="AlphaFoldDB" id="A0A6J4HLS6"/>
<dbReference type="PANTHER" id="PTHR42942">
    <property type="entry name" value="6-O-METHYLGUANINE DNA METHYLTRANSFERASE"/>
    <property type="match status" value="1"/>
</dbReference>
<evidence type="ECO:0000313" key="4">
    <source>
        <dbReference type="EMBL" id="CAA9226151.1"/>
    </source>
</evidence>
<dbReference type="EMBL" id="CADCSY010000040">
    <property type="protein sequence ID" value="CAA9226151.1"/>
    <property type="molecule type" value="Genomic_DNA"/>
</dbReference>
<dbReference type="CDD" id="cd06445">
    <property type="entry name" value="ATase"/>
    <property type="match status" value="1"/>
</dbReference>
<dbReference type="Gene3D" id="1.10.10.10">
    <property type="entry name" value="Winged helix-like DNA-binding domain superfamily/Winged helix DNA-binding domain"/>
    <property type="match status" value="1"/>
</dbReference>
<dbReference type="InterPro" id="IPR036388">
    <property type="entry name" value="WH-like_DNA-bd_sf"/>
</dbReference>
<dbReference type="GO" id="GO:0032259">
    <property type="term" value="P:methylation"/>
    <property type="evidence" value="ECO:0007669"/>
    <property type="project" value="UniProtKB-KW"/>
</dbReference>
<protein>
    <submittedName>
        <fullName evidence="4">Methylated-DNA--protein-cysteine methyltransferase</fullName>
    </submittedName>
</protein>
<keyword evidence="1" id="KW-0227">DNA damage</keyword>
<evidence type="ECO:0000259" key="3">
    <source>
        <dbReference type="Pfam" id="PF01035"/>
    </source>
</evidence>
<feature type="domain" description="Methylated-DNA-[protein]-cysteine S-methyltransferase DNA binding" evidence="3">
    <location>
        <begin position="6"/>
        <end position="81"/>
    </location>
</feature>
<keyword evidence="4" id="KW-0808">Transferase</keyword>
<keyword evidence="4" id="KW-0489">Methyltransferase</keyword>
<accession>A0A6J4HLS6</accession>
<evidence type="ECO:0000256" key="2">
    <source>
        <dbReference type="SAM" id="MobiDB-lite"/>
    </source>
</evidence>
<dbReference type="InterPro" id="IPR036217">
    <property type="entry name" value="MethylDNA_cys_MeTrfase_DNAb"/>
</dbReference>
<dbReference type="SUPFAM" id="SSF46767">
    <property type="entry name" value="Methylated DNA-protein cysteine methyltransferase, C-terminal domain"/>
    <property type="match status" value="1"/>
</dbReference>
<sequence length="108" mass="11021">MDGAGFQGRVAAAVAAIPPGTVSTYGEVAVEAGFTTGASRAVGNVLQRVEGLPWWRVVTASGRLVPGLEERHAQLLRAEGVALSAGRVGLPGARRPASSARPPAGEHR</sequence>
<dbReference type="InterPro" id="IPR052520">
    <property type="entry name" value="ATL_DNA_repair"/>
</dbReference>
<dbReference type="GO" id="GO:0008168">
    <property type="term" value="F:methyltransferase activity"/>
    <property type="evidence" value="ECO:0007669"/>
    <property type="project" value="UniProtKB-KW"/>
</dbReference>
<gene>
    <name evidence="4" type="ORF">AVDCRST_MAG20-977</name>
</gene>
<dbReference type="InterPro" id="IPR014048">
    <property type="entry name" value="MethylDNA_cys_MeTrfase_DNA-bd"/>
</dbReference>
<name>A0A6J4HLS6_9ACTN</name>
<dbReference type="PANTHER" id="PTHR42942:SF1">
    <property type="entry name" value="ALKYLTRANSFERASE-LIKE PROTEIN 1"/>
    <property type="match status" value="1"/>
</dbReference>
<proteinExistence type="predicted"/>
<feature type="region of interest" description="Disordered" evidence="2">
    <location>
        <begin position="88"/>
        <end position="108"/>
    </location>
</feature>
<feature type="compositionally biased region" description="Low complexity" evidence="2">
    <location>
        <begin position="91"/>
        <end position="108"/>
    </location>
</feature>